<dbReference type="NCBIfam" id="TIGR02609">
    <property type="entry name" value="doc_partner"/>
    <property type="match status" value="1"/>
</dbReference>
<dbReference type="OrthoDB" id="5459182at2"/>
<dbReference type="SMART" id="SM00966">
    <property type="entry name" value="SpoVT_AbrB"/>
    <property type="match status" value="1"/>
</dbReference>
<sequence length="75" mass="8385">MSYSVKVTTVGSSAGIVLPKELLTKLNIQKGDTLHVTETPTGLQLSPYDEQFAKTMEAAQDIMRRYRDTLRKLAQ</sequence>
<reference evidence="2 3" key="1">
    <citation type="submission" date="2020-08" db="EMBL/GenBank/DDBJ databases">
        <title>Genomic Encyclopedia of Type Strains, Phase IV (KMG-IV): sequencing the most valuable type-strain genomes for metagenomic binning, comparative biology and taxonomic classification.</title>
        <authorList>
            <person name="Goeker M."/>
        </authorList>
    </citation>
    <scope>NUCLEOTIDE SEQUENCE [LARGE SCALE GENOMIC DNA]</scope>
    <source>
        <strain evidence="2 3">DSM 103733</strain>
    </source>
</reference>
<dbReference type="InterPro" id="IPR007159">
    <property type="entry name" value="SpoVT-AbrB_dom"/>
</dbReference>
<dbReference type="RefSeq" id="WP_050059498.1">
    <property type="nucleotide sequence ID" value="NZ_JACHEK010000005.1"/>
</dbReference>
<dbReference type="InterPro" id="IPR037914">
    <property type="entry name" value="SpoVT-AbrB_sf"/>
</dbReference>
<organism evidence="2 3">
    <name type="scientific">Silvibacterium bohemicum</name>
    <dbReference type="NCBI Taxonomy" id="1577686"/>
    <lineage>
        <taxon>Bacteria</taxon>
        <taxon>Pseudomonadati</taxon>
        <taxon>Acidobacteriota</taxon>
        <taxon>Terriglobia</taxon>
        <taxon>Terriglobales</taxon>
        <taxon>Acidobacteriaceae</taxon>
        <taxon>Silvibacterium</taxon>
    </lineage>
</organism>
<comment type="caution">
    <text evidence="2">The sequence shown here is derived from an EMBL/GenBank/DDBJ whole genome shotgun (WGS) entry which is preliminary data.</text>
</comment>
<dbReference type="Proteomes" id="UP000538666">
    <property type="component" value="Unassembled WGS sequence"/>
</dbReference>
<gene>
    <name evidence="2" type="ORF">HNQ77_002913</name>
</gene>
<proteinExistence type="predicted"/>
<dbReference type="AlphaFoldDB" id="A0A841JWZ1"/>
<feature type="domain" description="SpoVT-AbrB" evidence="1">
    <location>
        <begin position="8"/>
        <end position="53"/>
    </location>
</feature>
<dbReference type="InterPro" id="IPR013432">
    <property type="entry name" value="Doc_partner"/>
</dbReference>
<evidence type="ECO:0000313" key="2">
    <source>
        <dbReference type="EMBL" id="MBB6144957.1"/>
    </source>
</evidence>
<name>A0A841JWZ1_9BACT</name>
<keyword evidence="3" id="KW-1185">Reference proteome</keyword>
<evidence type="ECO:0000259" key="1">
    <source>
        <dbReference type="SMART" id="SM00966"/>
    </source>
</evidence>
<accession>A0A841JWZ1</accession>
<dbReference type="Pfam" id="PF04014">
    <property type="entry name" value="MazE_antitoxin"/>
    <property type="match status" value="1"/>
</dbReference>
<protein>
    <submittedName>
        <fullName evidence="2">Putative addiction module antidote</fullName>
    </submittedName>
</protein>
<dbReference type="Gene3D" id="2.10.260.10">
    <property type="match status" value="1"/>
</dbReference>
<dbReference type="EMBL" id="JACHEK010000005">
    <property type="protein sequence ID" value="MBB6144957.1"/>
    <property type="molecule type" value="Genomic_DNA"/>
</dbReference>
<dbReference type="GO" id="GO:0003677">
    <property type="term" value="F:DNA binding"/>
    <property type="evidence" value="ECO:0007669"/>
    <property type="project" value="InterPro"/>
</dbReference>
<evidence type="ECO:0000313" key="3">
    <source>
        <dbReference type="Proteomes" id="UP000538666"/>
    </source>
</evidence>
<dbReference type="SUPFAM" id="SSF89447">
    <property type="entry name" value="AbrB/MazE/MraZ-like"/>
    <property type="match status" value="1"/>
</dbReference>